<keyword evidence="5" id="KW-1185">Reference proteome</keyword>
<proteinExistence type="inferred from homology"/>
<name>A0A364NCW4_STELY</name>
<comment type="similarity">
    <text evidence="1">Belongs to the tpcK family.</text>
</comment>
<dbReference type="Proteomes" id="UP000249619">
    <property type="component" value="Unassembled WGS sequence"/>
</dbReference>
<evidence type="ECO:0000256" key="1">
    <source>
        <dbReference type="ARBA" id="ARBA00005986"/>
    </source>
</evidence>
<dbReference type="GO" id="GO:0016491">
    <property type="term" value="F:oxidoreductase activity"/>
    <property type="evidence" value="ECO:0007669"/>
    <property type="project" value="InterPro"/>
</dbReference>
<accession>A0A364NCW4</accession>
<dbReference type="InterPro" id="IPR011008">
    <property type="entry name" value="Dimeric_a/b-barrel"/>
</dbReference>
<evidence type="ECO:0000256" key="2">
    <source>
        <dbReference type="SAM" id="MobiDB-lite"/>
    </source>
</evidence>
<feature type="region of interest" description="Disordered" evidence="2">
    <location>
        <begin position="142"/>
        <end position="162"/>
    </location>
</feature>
<gene>
    <name evidence="4" type="ORF">DDE83_001519</name>
</gene>
<dbReference type="STRING" id="183478.A0A364NCW4"/>
<dbReference type="Gene3D" id="3.30.70.100">
    <property type="match status" value="1"/>
</dbReference>
<feature type="domain" description="EthD" evidence="3">
    <location>
        <begin position="13"/>
        <end position="118"/>
    </location>
</feature>
<dbReference type="SUPFAM" id="SSF54909">
    <property type="entry name" value="Dimeric alpha+beta barrel"/>
    <property type="match status" value="1"/>
</dbReference>
<dbReference type="Pfam" id="PF07110">
    <property type="entry name" value="EthD"/>
    <property type="match status" value="1"/>
</dbReference>
<evidence type="ECO:0000259" key="3">
    <source>
        <dbReference type="Pfam" id="PF07110"/>
    </source>
</evidence>
<dbReference type="EMBL" id="QGDH01000015">
    <property type="protein sequence ID" value="RAR15082.1"/>
    <property type="molecule type" value="Genomic_DNA"/>
</dbReference>
<dbReference type="InterPro" id="IPR009799">
    <property type="entry name" value="EthD_dom"/>
</dbReference>
<dbReference type="AlphaFoldDB" id="A0A364NCW4"/>
<evidence type="ECO:0000313" key="5">
    <source>
        <dbReference type="Proteomes" id="UP000249619"/>
    </source>
</evidence>
<sequence length="162" mass="18676">MTYIIMLFVTRSHTLTSEQFRDHYEYRHIPLVHSLLRQCWPISFKRRYLARISRAGFGGPANPDRPPLMLRGEMNELDCDCISEVTFQDEAHFHTFYRNIYAKENAAIIARDEENFLEQGKTRIIVVGESWCTDELGKTTRDVGHGIMSERADSEGSSSGQS</sequence>
<organism evidence="4 5">
    <name type="scientific">Stemphylium lycopersici</name>
    <name type="common">Tomato gray leaf spot disease fungus</name>
    <name type="synonym">Thyrospora lycopersici</name>
    <dbReference type="NCBI Taxonomy" id="183478"/>
    <lineage>
        <taxon>Eukaryota</taxon>
        <taxon>Fungi</taxon>
        <taxon>Dikarya</taxon>
        <taxon>Ascomycota</taxon>
        <taxon>Pezizomycotina</taxon>
        <taxon>Dothideomycetes</taxon>
        <taxon>Pleosporomycetidae</taxon>
        <taxon>Pleosporales</taxon>
        <taxon>Pleosporineae</taxon>
        <taxon>Pleosporaceae</taxon>
        <taxon>Stemphylium</taxon>
    </lineage>
</organism>
<evidence type="ECO:0000313" key="4">
    <source>
        <dbReference type="EMBL" id="RAR15082.1"/>
    </source>
</evidence>
<reference evidence="5" key="1">
    <citation type="submission" date="2018-05" db="EMBL/GenBank/DDBJ databases">
        <title>Draft genome sequence of Stemphylium lycopersici strain CIDEFI 213.</title>
        <authorList>
            <person name="Medina R."/>
            <person name="Franco M.E.E."/>
            <person name="Lucentini C.G."/>
            <person name="Saparrat M.C.N."/>
            <person name="Balatti P.A."/>
        </authorList>
    </citation>
    <scope>NUCLEOTIDE SEQUENCE [LARGE SCALE GENOMIC DNA]</scope>
    <source>
        <strain evidence="5">CIDEFI 213</strain>
    </source>
</reference>
<feature type="compositionally biased region" description="Basic and acidic residues" evidence="2">
    <location>
        <begin position="142"/>
        <end position="154"/>
    </location>
</feature>
<comment type="caution">
    <text evidence="4">The sequence shown here is derived from an EMBL/GenBank/DDBJ whole genome shotgun (WGS) entry which is preliminary data.</text>
</comment>
<protein>
    <submittedName>
        <fullName evidence="4">Dimeric alpha-beta barrel domain-containing protein</fullName>
    </submittedName>
</protein>